<comment type="caution">
    <text evidence="2">The sequence shown here is derived from an EMBL/GenBank/DDBJ whole genome shotgun (WGS) entry which is preliminary data.</text>
</comment>
<dbReference type="AlphaFoldDB" id="A0A812PF13"/>
<dbReference type="EMBL" id="CAJNDS010002147">
    <property type="protein sequence ID" value="CAE7351394.1"/>
    <property type="molecule type" value="Genomic_DNA"/>
</dbReference>
<organism evidence="2 3">
    <name type="scientific">Symbiodinium natans</name>
    <dbReference type="NCBI Taxonomy" id="878477"/>
    <lineage>
        <taxon>Eukaryota</taxon>
        <taxon>Sar</taxon>
        <taxon>Alveolata</taxon>
        <taxon>Dinophyceae</taxon>
        <taxon>Suessiales</taxon>
        <taxon>Symbiodiniaceae</taxon>
        <taxon>Symbiodinium</taxon>
    </lineage>
</organism>
<evidence type="ECO:0000256" key="1">
    <source>
        <dbReference type="SAM" id="MobiDB-lite"/>
    </source>
</evidence>
<proteinExistence type="predicted"/>
<accession>A0A812PF13</accession>
<protein>
    <submittedName>
        <fullName evidence="2">Uncharacterized protein</fullName>
    </submittedName>
</protein>
<feature type="region of interest" description="Disordered" evidence="1">
    <location>
        <begin position="1"/>
        <end position="21"/>
    </location>
</feature>
<dbReference type="Proteomes" id="UP000604046">
    <property type="component" value="Unassembled WGS sequence"/>
</dbReference>
<sequence>MMEEEPYFKPIPGADQPSRRDLARQRKLEQLPRGFLKEQYLPQRLDGSAVLVEWGGVWRADNRSLRAETQGIFYRGSKCLEDTVDKVLPWNSTVHADDEGDGWVKVNAARH</sequence>
<gene>
    <name evidence="2" type="ORF">SNAT2548_LOCUS18537</name>
</gene>
<dbReference type="OrthoDB" id="432530at2759"/>
<reference evidence="2" key="1">
    <citation type="submission" date="2021-02" db="EMBL/GenBank/DDBJ databases">
        <authorList>
            <person name="Dougan E. K."/>
            <person name="Rhodes N."/>
            <person name="Thang M."/>
            <person name="Chan C."/>
        </authorList>
    </citation>
    <scope>NUCLEOTIDE SEQUENCE</scope>
</reference>
<evidence type="ECO:0000313" key="2">
    <source>
        <dbReference type="EMBL" id="CAE7351394.1"/>
    </source>
</evidence>
<keyword evidence="3" id="KW-1185">Reference proteome</keyword>
<evidence type="ECO:0000313" key="3">
    <source>
        <dbReference type="Proteomes" id="UP000604046"/>
    </source>
</evidence>
<name>A0A812PF13_9DINO</name>